<protein>
    <submittedName>
        <fullName evidence="2">Phosphatase</fullName>
    </submittedName>
</protein>
<dbReference type="GO" id="GO:0000287">
    <property type="term" value="F:magnesium ion binding"/>
    <property type="evidence" value="ECO:0007669"/>
    <property type="project" value="TreeGrafter"/>
</dbReference>
<dbReference type="Gene3D" id="1.20.1440.100">
    <property type="entry name" value="SG protein - dephosphorylation function"/>
    <property type="match status" value="1"/>
</dbReference>
<dbReference type="Gene3D" id="3.40.50.1000">
    <property type="entry name" value="HAD superfamily/HAD-like"/>
    <property type="match status" value="1"/>
</dbReference>
<name>B0RWA2_XANCB</name>
<dbReference type="PANTHER" id="PTHR43344:SF14">
    <property type="entry name" value="HAD-IB FAMILY HYDROLASE"/>
    <property type="match status" value="1"/>
</dbReference>
<dbReference type="CDD" id="cd02612">
    <property type="entry name" value="HAD_PGPPase"/>
    <property type="match status" value="1"/>
</dbReference>
<dbReference type="GO" id="GO:0006564">
    <property type="term" value="P:L-serine biosynthetic process"/>
    <property type="evidence" value="ECO:0007669"/>
    <property type="project" value="TreeGrafter"/>
</dbReference>
<feature type="compositionally biased region" description="Basic and acidic residues" evidence="1">
    <location>
        <begin position="23"/>
        <end position="33"/>
    </location>
</feature>
<dbReference type="NCBIfam" id="TIGR01488">
    <property type="entry name" value="HAD-SF-IB"/>
    <property type="match status" value="1"/>
</dbReference>
<dbReference type="NCBIfam" id="TIGR01490">
    <property type="entry name" value="HAD-SF-IB-hyp1"/>
    <property type="match status" value="1"/>
</dbReference>
<accession>B0RWA2</accession>
<evidence type="ECO:0000256" key="1">
    <source>
        <dbReference type="SAM" id="MobiDB-lite"/>
    </source>
</evidence>
<dbReference type="Pfam" id="PF12710">
    <property type="entry name" value="HAD"/>
    <property type="match status" value="1"/>
</dbReference>
<dbReference type="HOGENOM" id="CLU_052657_2_0_6"/>
<dbReference type="AlphaFoldDB" id="B0RWA2"/>
<dbReference type="GO" id="GO:0005737">
    <property type="term" value="C:cytoplasm"/>
    <property type="evidence" value="ECO:0007669"/>
    <property type="project" value="TreeGrafter"/>
</dbReference>
<organism evidence="2 3">
    <name type="scientific">Xanthomonas campestris pv. campestris (strain B100)</name>
    <dbReference type="NCBI Taxonomy" id="509169"/>
    <lineage>
        <taxon>Bacteria</taxon>
        <taxon>Pseudomonadati</taxon>
        <taxon>Pseudomonadota</taxon>
        <taxon>Gammaproteobacteria</taxon>
        <taxon>Lysobacterales</taxon>
        <taxon>Lysobacteraceae</taxon>
        <taxon>Xanthomonas</taxon>
    </lineage>
</organism>
<evidence type="ECO:0000313" key="2">
    <source>
        <dbReference type="EMBL" id="CAP52320.1"/>
    </source>
</evidence>
<sequence>MGNRESQRTRPCPSRLLGFHRATQRERHSDSRRRSSHSQLPIPDSRFPAPMQLALFDFDHTVTTCDTYARFLRQVASPEQRAAARWQVGPWVAGYRLGLVSAPRLRARVTRLVFTGRALDEMQTHGASYARTDLPGVLRPEVMRRIDWHQAQGHEVVLVSGSLDLYLQPWCTQHGLSLICNRLEHAAGRLTGRYADGDCGPHKAAQIRLRYTLAQYDCVHAYGDSREDRPMLALAQQRWYRGQQLH</sequence>
<dbReference type="SUPFAM" id="SSF56784">
    <property type="entry name" value="HAD-like"/>
    <property type="match status" value="1"/>
</dbReference>
<dbReference type="InterPro" id="IPR050582">
    <property type="entry name" value="HAD-like_SerB"/>
</dbReference>
<reference evidence="2 3" key="1">
    <citation type="journal article" date="2008" name="J. Biotechnol.">
        <title>The genome of Xanthomonas campestris pv. campestris B100 and its use for the reconstruction of metabolic pathways involved in xanthan biosynthesis.</title>
        <authorList>
            <person name="Vorholter F.J."/>
            <person name="Schneiker S."/>
            <person name="Goesmann A."/>
            <person name="Krause L."/>
            <person name="Bekel T."/>
            <person name="Kaiser O."/>
            <person name="Linke B."/>
            <person name="Patschkowski T."/>
            <person name="Ruckert C."/>
            <person name="Schmid J."/>
            <person name="Sidhu V.K."/>
            <person name="Sieber V."/>
            <person name="Tauch A."/>
            <person name="Watt S.A."/>
            <person name="Weisshaar B."/>
            <person name="Becker A."/>
            <person name="Niehaus K."/>
            <person name="Puhler A."/>
        </authorList>
    </citation>
    <scope>NUCLEOTIDE SEQUENCE [LARGE SCALE GENOMIC DNA]</scope>
    <source>
        <strain evidence="2 3">B100</strain>
    </source>
</reference>
<dbReference type="KEGG" id="xca:xcc-b100_2959"/>
<evidence type="ECO:0000313" key="3">
    <source>
        <dbReference type="Proteomes" id="UP000001188"/>
    </source>
</evidence>
<feature type="region of interest" description="Disordered" evidence="1">
    <location>
        <begin position="1"/>
        <end position="46"/>
    </location>
</feature>
<dbReference type="PANTHER" id="PTHR43344">
    <property type="entry name" value="PHOSPHOSERINE PHOSPHATASE"/>
    <property type="match status" value="1"/>
</dbReference>
<dbReference type="InterPro" id="IPR036412">
    <property type="entry name" value="HAD-like_sf"/>
</dbReference>
<dbReference type="GO" id="GO:0036424">
    <property type="term" value="F:L-phosphoserine phosphatase activity"/>
    <property type="evidence" value="ECO:0007669"/>
    <property type="project" value="TreeGrafter"/>
</dbReference>
<dbReference type="InterPro" id="IPR006385">
    <property type="entry name" value="HAD_hydro_SerB1"/>
</dbReference>
<dbReference type="InterPro" id="IPR023214">
    <property type="entry name" value="HAD_sf"/>
</dbReference>
<proteinExistence type="predicted"/>
<gene>
    <name evidence="2" type="ORF">XCCB100_2959</name>
</gene>
<dbReference type="Proteomes" id="UP000001188">
    <property type="component" value="Chromosome"/>
</dbReference>
<dbReference type="EMBL" id="AM920689">
    <property type="protein sequence ID" value="CAP52320.1"/>
    <property type="molecule type" value="Genomic_DNA"/>
</dbReference>